<dbReference type="AlphaFoldDB" id="A0A381RNE1"/>
<name>A0A381RNE1_9ZZZZ</name>
<sequence length="159" mass="19151">MFYDEEMILDFRLNYLNNYVDKFVVVESSYTHSGKKRELIFDIKKYSKFKDKISYTVLDEEPESLFEVDEKDSFDKKNSKYILNALKRENFQRNYITKGLKDASPEDMIIISDVDEIPNLEENNLNNLKNKIILFNQKFFYYKFNLKLQSFDWYGSKAC</sequence>
<evidence type="ECO:0000313" key="1">
    <source>
        <dbReference type="EMBL" id="SUZ93385.1"/>
    </source>
</evidence>
<dbReference type="PANTHER" id="PTHR12224:SF0">
    <property type="entry name" value="BETA-1,4-MANNOSYL-GLYCOPROTEIN 4-BETA-N-ACETYLGLUCOSAMINYLTRANSFERASE"/>
    <property type="match status" value="1"/>
</dbReference>
<dbReference type="PANTHER" id="PTHR12224">
    <property type="entry name" value="BETA-1,4-MANNOSYL-GLYCOPROTEIN BETA-1,4-N-ACETYLGLUCOSAMINYL-TRANSFERASE"/>
    <property type="match status" value="1"/>
</dbReference>
<dbReference type="GO" id="GO:0016020">
    <property type="term" value="C:membrane"/>
    <property type="evidence" value="ECO:0007669"/>
    <property type="project" value="InterPro"/>
</dbReference>
<dbReference type="EMBL" id="UINC01002141">
    <property type="protein sequence ID" value="SUZ93385.1"/>
    <property type="molecule type" value="Genomic_DNA"/>
</dbReference>
<organism evidence="1">
    <name type="scientific">marine metagenome</name>
    <dbReference type="NCBI Taxonomy" id="408172"/>
    <lineage>
        <taxon>unclassified sequences</taxon>
        <taxon>metagenomes</taxon>
        <taxon>ecological metagenomes</taxon>
    </lineage>
</organism>
<dbReference type="Pfam" id="PF04724">
    <property type="entry name" value="Glyco_transf_17"/>
    <property type="match status" value="1"/>
</dbReference>
<proteinExistence type="predicted"/>
<dbReference type="InterPro" id="IPR006813">
    <property type="entry name" value="Glyco_trans_17"/>
</dbReference>
<gene>
    <name evidence="1" type="ORF">METZ01_LOCUS46239</name>
</gene>
<dbReference type="GO" id="GO:0003830">
    <property type="term" value="F:beta-1,4-mannosylglycoprotein 4-beta-N-acetylglucosaminyltransferase activity"/>
    <property type="evidence" value="ECO:0007669"/>
    <property type="project" value="InterPro"/>
</dbReference>
<feature type="non-terminal residue" evidence="1">
    <location>
        <position position="159"/>
    </location>
</feature>
<accession>A0A381RNE1</accession>
<dbReference type="GO" id="GO:0006044">
    <property type="term" value="P:N-acetylglucosamine metabolic process"/>
    <property type="evidence" value="ECO:0007669"/>
    <property type="project" value="TreeGrafter"/>
</dbReference>
<protein>
    <submittedName>
        <fullName evidence="1">Uncharacterized protein</fullName>
    </submittedName>
</protein>
<reference evidence="1" key="1">
    <citation type="submission" date="2018-05" db="EMBL/GenBank/DDBJ databases">
        <authorList>
            <person name="Lanie J.A."/>
            <person name="Ng W.-L."/>
            <person name="Kazmierczak K.M."/>
            <person name="Andrzejewski T.M."/>
            <person name="Davidsen T.M."/>
            <person name="Wayne K.J."/>
            <person name="Tettelin H."/>
            <person name="Glass J.I."/>
            <person name="Rusch D."/>
            <person name="Podicherti R."/>
            <person name="Tsui H.-C.T."/>
            <person name="Winkler M.E."/>
        </authorList>
    </citation>
    <scope>NUCLEOTIDE SEQUENCE</scope>
</reference>